<organism evidence="2">
    <name type="scientific">Hexaprotodon liberiensis</name>
    <name type="common">Pygmy hippopotamus</name>
    <name type="synonym">Choeropsis liberiensis</name>
    <dbReference type="NCBI Taxonomy" id="56798"/>
    <lineage>
        <taxon>Eukaryota</taxon>
        <taxon>Metazoa</taxon>
        <taxon>Chordata</taxon>
        <taxon>Craniata</taxon>
        <taxon>Vertebrata</taxon>
        <taxon>Euteleostomi</taxon>
        <taxon>Mammalia</taxon>
        <taxon>Eutheria</taxon>
        <taxon>Laurasiatheria</taxon>
        <taxon>Artiodactyla</taxon>
        <taxon>Whippomorpha</taxon>
        <taxon>Ancodonta</taxon>
        <taxon>Hippopotamidae</taxon>
        <taxon>Hexaprotodon</taxon>
    </lineage>
</organism>
<evidence type="ECO:0000256" key="1">
    <source>
        <dbReference type="SAM" id="SignalP"/>
    </source>
</evidence>
<protein>
    <submittedName>
        <fullName evidence="2">C4orf26</fullName>
    </submittedName>
</protein>
<sequence>MAHRLCFSSWLLVCWLVVTVAEGQEEVFTPPGDSQNNAGPTDCQIFTLTPPPTTRKPVTRIQPVTRTPKCPIHFFPPRRPRVHIRFPYRPFLPPTCNHHFQFHPFFWPRSRLPPYYNYFPRRRFWKGSSSEESREKRGALNMLK</sequence>
<gene>
    <name evidence="2" type="primary">C4orf26</name>
</gene>
<dbReference type="Pfam" id="PF15848">
    <property type="entry name" value="ODAPH"/>
    <property type="match status" value="1"/>
</dbReference>
<feature type="signal peptide" evidence="1">
    <location>
        <begin position="1"/>
        <end position="23"/>
    </location>
</feature>
<dbReference type="AlphaFoldDB" id="A0A0S2ZZM6"/>
<dbReference type="EMBL" id="KT924421">
    <property type="protein sequence ID" value="ALQ44126.1"/>
    <property type="molecule type" value="Genomic_DNA"/>
</dbReference>
<dbReference type="GO" id="GO:0070175">
    <property type="term" value="P:positive regulation of enamel mineralization"/>
    <property type="evidence" value="ECO:0007669"/>
    <property type="project" value="TreeGrafter"/>
</dbReference>
<evidence type="ECO:0000313" key="2">
    <source>
        <dbReference type="EMBL" id="ALQ44126.1"/>
    </source>
</evidence>
<name>A0A0S2ZZM6_HEXLI</name>
<accession>A0A0S2ZZM6</accession>
<keyword evidence="1" id="KW-0732">Signal</keyword>
<feature type="chain" id="PRO_5006608865" evidence="1">
    <location>
        <begin position="24"/>
        <end position="144"/>
    </location>
</feature>
<reference evidence="2" key="1">
    <citation type="journal article" date="2015" name="Mol. Phylogenet. Evol.">
        <title>Inactivation of C4orf26 in toothless placental mammals.</title>
        <authorList>
            <person name="Springer M.S."/>
            <person name="Starrett J."/>
            <person name="Morin P.A."/>
            <person name="Lanzetti A."/>
            <person name="Hayashi C."/>
            <person name="Gatesy J."/>
        </authorList>
    </citation>
    <scope>NUCLEOTIDE SEQUENCE</scope>
</reference>
<dbReference type="InterPro" id="IPR031706">
    <property type="entry name" value="ODAPH"/>
</dbReference>
<dbReference type="PANTHER" id="PTHR40376">
    <property type="entry name" value="ODONTOGENESIS ASSOCIATED PHOSPHOPROTEIN"/>
    <property type="match status" value="1"/>
</dbReference>
<dbReference type="PANTHER" id="PTHR40376:SF1">
    <property type="entry name" value="ODONTOGENESIS ASSOCIATED PHOSPHOPROTEIN"/>
    <property type="match status" value="1"/>
</dbReference>
<proteinExistence type="predicted"/>